<evidence type="ECO:0000313" key="2">
    <source>
        <dbReference type="EMBL" id="ACF28636.1"/>
    </source>
</evidence>
<dbReference type="PROSITE" id="PS51352">
    <property type="entry name" value="THIOREDOXIN_2"/>
    <property type="match status" value="2"/>
</dbReference>
<feature type="domain" description="Thioredoxin" evidence="1">
    <location>
        <begin position="147"/>
        <end position="253"/>
    </location>
</feature>
<feature type="non-terminal residue" evidence="2">
    <location>
        <position position="253"/>
    </location>
</feature>
<accession>B4ZFY3</accession>
<dbReference type="InterPro" id="IPR013766">
    <property type="entry name" value="Thioredoxin_domain"/>
</dbReference>
<dbReference type="InterPro" id="IPR012336">
    <property type="entry name" value="Thioredoxin-like_fold"/>
</dbReference>
<dbReference type="SUPFAM" id="SSF52833">
    <property type="entry name" value="Thioredoxin-like"/>
    <property type="match status" value="2"/>
</dbReference>
<dbReference type="Pfam" id="PF13905">
    <property type="entry name" value="Thioredoxin_8"/>
    <property type="match status" value="2"/>
</dbReference>
<dbReference type="GO" id="GO:0005634">
    <property type="term" value="C:nucleus"/>
    <property type="evidence" value="ECO:0007669"/>
    <property type="project" value="TreeGrafter"/>
</dbReference>
<dbReference type="GO" id="GO:0030178">
    <property type="term" value="P:negative regulation of Wnt signaling pathway"/>
    <property type="evidence" value="ECO:0007669"/>
    <property type="project" value="TreeGrafter"/>
</dbReference>
<dbReference type="GO" id="GO:0004791">
    <property type="term" value="F:thioredoxin-disulfide reductase (NADPH) activity"/>
    <property type="evidence" value="ECO:0007669"/>
    <property type="project" value="TreeGrafter"/>
</dbReference>
<dbReference type="PANTHER" id="PTHR46472">
    <property type="entry name" value="NUCLEOREDOXIN"/>
    <property type="match status" value="1"/>
</dbReference>
<reference evidence="2" key="1">
    <citation type="journal article" date="2008" name="PLoS ONE">
        <title>From stop to start: tandem gene arrangement, copy number and trans-splicing sites in the dinoflagellate Amphidinium carterae.</title>
        <authorList>
            <person name="Bachvaroff T.R."/>
            <person name="Place A.R."/>
        </authorList>
    </citation>
    <scope>NUCLEOTIDE SEQUENCE</scope>
    <source>
        <strain evidence="2">CCMP1314</strain>
    </source>
</reference>
<evidence type="ECO:0000259" key="1">
    <source>
        <dbReference type="PROSITE" id="PS51352"/>
    </source>
</evidence>
<dbReference type="GO" id="GO:0031397">
    <property type="term" value="P:negative regulation of protein ubiquitination"/>
    <property type="evidence" value="ECO:0007669"/>
    <property type="project" value="TreeGrafter"/>
</dbReference>
<feature type="non-terminal residue" evidence="2">
    <location>
        <position position="1"/>
    </location>
</feature>
<dbReference type="Gene3D" id="3.40.30.10">
    <property type="entry name" value="Glutaredoxin"/>
    <property type="match status" value="2"/>
</dbReference>
<sequence>LGSELLAASASKVSTATALAGKSAVALYFSAHWCPPCRGFTPQLAEWYKNSLKAKGLEVVFVSSDKEEKAFNEYHAEMPWLALPYTERELKATLSKKFKVQGIPSLVILDNDANLITLDGREAVTSDPTGEDLPWKPAALKDVLAKAKLVSAAGPVTLDQALQGKTALALYFSAHWCPPCRGFTPQLAEWYKKSLKDKGLEVIFVSGDRDEAAFKEYYAEQPWLALDYSDDKVNKQLNSTLKVDGIPSLVILD</sequence>
<dbReference type="InterPro" id="IPR036249">
    <property type="entry name" value="Thioredoxin-like_sf"/>
</dbReference>
<protein>
    <submittedName>
        <fullName evidence="2">Nucleoredoxin</fullName>
    </submittedName>
</protein>
<dbReference type="PANTHER" id="PTHR46472:SF1">
    <property type="entry name" value="NUCLEOREDOXIN"/>
    <property type="match status" value="1"/>
</dbReference>
<dbReference type="EMBL" id="EU742803">
    <property type="protein sequence ID" value="ACF28636.1"/>
    <property type="molecule type" value="Genomic_DNA"/>
</dbReference>
<dbReference type="AlphaFoldDB" id="B4ZFY3"/>
<feature type="domain" description="Thioredoxin" evidence="1">
    <location>
        <begin position="5"/>
        <end position="145"/>
    </location>
</feature>
<name>B4ZFY3_AMPCA</name>
<proteinExistence type="predicted"/>
<organism evidence="2">
    <name type="scientific">Amphidinium carterae</name>
    <name type="common">Dinoflagellate</name>
    <dbReference type="NCBI Taxonomy" id="2961"/>
    <lineage>
        <taxon>Eukaryota</taxon>
        <taxon>Sar</taxon>
        <taxon>Alveolata</taxon>
        <taxon>Dinophyceae</taxon>
        <taxon>Amphidiniales</taxon>
        <taxon>Amphidiniaceae</taxon>
        <taxon>Amphidinium</taxon>
    </lineage>
</organism>